<keyword evidence="2" id="KW-0812">Transmembrane</keyword>
<proteinExistence type="predicted"/>
<dbReference type="VEuPathDB" id="FungiDB:PHYBLDRAFT_78968"/>
<dbReference type="GeneID" id="29004310"/>
<dbReference type="EMBL" id="KV440978">
    <property type="protein sequence ID" value="OAD75173.1"/>
    <property type="molecule type" value="Genomic_DNA"/>
</dbReference>
<keyword evidence="2" id="KW-0472">Membrane</keyword>
<evidence type="ECO:0000256" key="2">
    <source>
        <dbReference type="SAM" id="Phobius"/>
    </source>
</evidence>
<dbReference type="InParanoid" id="A0A162UH47"/>
<organism evidence="3 4">
    <name type="scientific">Phycomyces blakesleeanus (strain ATCC 8743b / DSM 1359 / FGSC 10004 / NBRC 33097 / NRRL 1555)</name>
    <dbReference type="NCBI Taxonomy" id="763407"/>
    <lineage>
        <taxon>Eukaryota</taxon>
        <taxon>Fungi</taxon>
        <taxon>Fungi incertae sedis</taxon>
        <taxon>Mucoromycota</taxon>
        <taxon>Mucoromycotina</taxon>
        <taxon>Mucoromycetes</taxon>
        <taxon>Mucorales</taxon>
        <taxon>Phycomycetaceae</taxon>
        <taxon>Phycomyces</taxon>
    </lineage>
</organism>
<evidence type="ECO:0000256" key="1">
    <source>
        <dbReference type="SAM" id="MobiDB-lite"/>
    </source>
</evidence>
<feature type="region of interest" description="Disordered" evidence="1">
    <location>
        <begin position="99"/>
        <end position="178"/>
    </location>
</feature>
<feature type="compositionally biased region" description="Low complexity" evidence="1">
    <location>
        <begin position="123"/>
        <end position="141"/>
    </location>
</feature>
<reference evidence="4" key="1">
    <citation type="submission" date="2015-06" db="EMBL/GenBank/DDBJ databases">
        <title>Expansion of signal transduction pathways in fungi by whole-genome duplication.</title>
        <authorList>
            <consortium name="DOE Joint Genome Institute"/>
            <person name="Corrochano L.M."/>
            <person name="Kuo A."/>
            <person name="Marcet-Houben M."/>
            <person name="Polaino S."/>
            <person name="Salamov A."/>
            <person name="Villalobos J.M."/>
            <person name="Alvarez M.I."/>
            <person name="Avalos J."/>
            <person name="Benito E.P."/>
            <person name="Benoit I."/>
            <person name="Burger G."/>
            <person name="Camino L.P."/>
            <person name="Canovas D."/>
            <person name="Cerda-Olmedo E."/>
            <person name="Cheng J.-F."/>
            <person name="Dominguez A."/>
            <person name="Elias M."/>
            <person name="Eslava A.P."/>
            <person name="Glaser F."/>
            <person name="Grimwood J."/>
            <person name="Gutierrez G."/>
            <person name="Heitman J."/>
            <person name="Henrissat B."/>
            <person name="Iturriaga E.A."/>
            <person name="Lang B.F."/>
            <person name="Lavin J.L."/>
            <person name="Lee S."/>
            <person name="Li W."/>
            <person name="Lindquist E."/>
            <person name="Lopez-Garcia S."/>
            <person name="Luque E.M."/>
            <person name="Marcos A.T."/>
            <person name="Martin J."/>
            <person name="McCluskey K."/>
            <person name="Medina H.R."/>
            <person name="Miralles-Duran A."/>
            <person name="Miyazaki A."/>
            <person name="Munoz-Torres E."/>
            <person name="Oguiza J.A."/>
            <person name="Ohm R."/>
            <person name="Olmedo M."/>
            <person name="Orejas M."/>
            <person name="Ortiz-Castellanos L."/>
            <person name="Pisabarro A.G."/>
            <person name="Rodriguez-Romero J."/>
            <person name="Ruiz-Herrera J."/>
            <person name="Ruiz-Vazquez R."/>
            <person name="Sanz C."/>
            <person name="Schackwitz W."/>
            <person name="Schmutz J."/>
            <person name="Shahriari M."/>
            <person name="Shelest E."/>
            <person name="Silva-Franco F."/>
            <person name="Soanes D."/>
            <person name="Syed K."/>
            <person name="Tagua V.G."/>
            <person name="Talbot N.J."/>
            <person name="Thon M."/>
            <person name="De vries R.P."/>
            <person name="Wiebenga A."/>
            <person name="Yadav J.S."/>
            <person name="Braun E.L."/>
            <person name="Baker S."/>
            <person name="Garre V."/>
            <person name="Horwitz B."/>
            <person name="Torres-Martinez S."/>
            <person name="Idnurm A."/>
            <person name="Herrera-Estrella A."/>
            <person name="Gabaldon T."/>
            <person name="Grigoriev I.V."/>
        </authorList>
    </citation>
    <scope>NUCLEOTIDE SEQUENCE [LARGE SCALE GENOMIC DNA]</scope>
    <source>
        <strain evidence="4">NRRL 1555(-)</strain>
    </source>
</reference>
<feature type="compositionally biased region" description="Basic residues" evidence="1">
    <location>
        <begin position="110"/>
        <end position="120"/>
    </location>
</feature>
<keyword evidence="2" id="KW-1133">Transmembrane helix</keyword>
<feature type="transmembrane region" description="Helical" evidence="2">
    <location>
        <begin position="262"/>
        <end position="283"/>
    </location>
</feature>
<gene>
    <name evidence="3" type="ORF">PHYBLDRAFT_78968</name>
</gene>
<feature type="region of interest" description="Disordered" evidence="1">
    <location>
        <begin position="1"/>
        <end position="50"/>
    </location>
</feature>
<evidence type="ECO:0000313" key="3">
    <source>
        <dbReference type="EMBL" id="OAD75173.1"/>
    </source>
</evidence>
<dbReference type="RefSeq" id="XP_018293213.1">
    <property type="nucleotide sequence ID" value="XM_018443405.1"/>
</dbReference>
<dbReference type="Proteomes" id="UP000077315">
    <property type="component" value="Unassembled WGS sequence"/>
</dbReference>
<name>A0A162UH47_PHYB8</name>
<protein>
    <submittedName>
        <fullName evidence="3">Uncharacterized protein</fullName>
    </submittedName>
</protein>
<dbReference type="AlphaFoldDB" id="A0A162UH47"/>
<sequence>MFPQIGKRSNPPEAIITLEPHPSASTPTFGASPAYTSDRPRRHTITRPDSAMALLSDTSTDDEDIQQEAFDRISGILSSLIQEANDAVNGIEIERVQMMNRTKSTDSHSRSRLPRPKKPFNRPSYTHSSSSSSSTYSSSPSATPDTFLSRSPSPSQSRPPAPLLATKRSITPLKKTATQPKLQDPLLESFKRLDSSMALVESLSRDLATDPDAQQRSPIENRLTILLLLPLLHIPHAFLNMIFDFLTVTESVSYEHVQSSSFPVVIVWGFFIALANIIMNCVVEKPPVITKTRRLSLPGTYTRTIVVQDYQTNTSPLLVVPDRAATIHSSGSRRRRSTLRASLYRRRQPHHQHNYDSARTHTNTVLTHNLLDVNTSESPVDYMLPGSFLFPSTTARPVLARRKSI</sequence>
<keyword evidence="4" id="KW-1185">Reference proteome</keyword>
<evidence type="ECO:0000313" key="4">
    <source>
        <dbReference type="Proteomes" id="UP000077315"/>
    </source>
</evidence>
<accession>A0A162UH47</accession>
<dbReference type="OrthoDB" id="2287922at2759"/>
<feature type="transmembrane region" description="Helical" evidence="2">
    <location>
        <begin position="223"/>
        <end position="242"/>
    </location>
</feature>